<feature type="transmembrane region" description="Helical" evidence="7">
    <location>
        <begin position="215"/>
        <end position="237"/>
    </location>
</feature>
<keyword evidence="3 7" id="KW-1133">Transmembrane helix</keyword>
<dbReference type="OrthoDB" id="2988756at2759"/>
<organism evidence="9 10">
    <name type="scientific">Plectosphaerella plurivora</name>
    <dbReference type="NCBI Taxonomy" id="936078"/>
    <lineage>
        <taxon>Eukaryota</taxon>
        <taxon>Fungi</taxon>
        <taxon>Dikarya</taxon>
        <taxon>Ascomycota</taxon>
        <taxon>Pezizomycotina</taxon>
        <taxon>Sordariomycetes</taxon>
        <taxon>Hypocreomycetidae</taxon>
        <taxon>Glomerellales</taxon>
        <taxon>Plectosphaerellaceae</taxon>
        <taxon>Plectosphaerella</taxon>
    </lineage>
</organism>
<sequence length="379" mass="41545">MEALTAEAFTLLGVGICVVLLRTAVRARQLGIRHLQADDYFMLAALLPYAAGTACVYAFGAIGKGFANSSMTDAQRAALDPDSEEYRLRIIGSKIQVGGWCLYSILLWLIKTSLCAFYLRLTAGLEGFDKLVKMGFVLLAVTFIALVTSLLLSCRPFHRFWQIHPNPGLTCQPILSRVYLFMTLSLNLTTDLYLLLIPVPLLWKARMPTRKKLGLTVLFSGGLFVITAAVLRCILTLKNPITGPTIGASWAVREGFVAIVTSNMPMIWTWARREFGTASSSLLPSSGSGGRVDNIIMLGVREKASLCQRLWKKSKRRGTKVKTTSSGPAGLQSFNYQDTRGGNSRAVDNEEGFVPPIGMREDIDLQQLPDIGPPVPPKD</sequence>
<evidence type="ECO:0000256" key="3">
    <source>
        <dbReference type="ARBA" id="ARBA00022989"/>
    </source>
</evidence>
<reference evidence="9" key="1">
    <citation type="journal article" date="2021" name="Nat. Commun.">
        <title>Genetic determinants of endophytism in the Arabidopsis root mycobiome.</title>
        <authorList>
            <person name="Mesny F."/>
            <person name="Miyauchi S."/>
            <person name="Thiergart T."/>
            <person name="Pickel B."/>
            <person name="Atanasova L."/>
            <person name="Karlsson M."/>
            <person name="Huettel B."/>
            <person name="Barry K.W."/>
            <person name="Haridas S."/>
            <person name="Chen C."/>
            <person name="Bauer D."/>
            <person name="Andreopoulos W."/>
            <person name="Pangilinan J."/>
            <person name="LaButti K."/>
            <person name="Riley R."/>
            <person name="Lipzen A."/>
            <person name="Clum A."/>
            <person name="Drula E."/>
            <person name="Henrissat B."/>
            <person name="Kohler A."/>
            <person name="Grigoriev I.V."/>
            <person name="Martin F.M."/>
            <person name="Hacquard S."/>
        </authorList>
    </citation>
    <scope>NUCLEOTIDE SEQUENCE</scope>
    <source>
        <strain evidence="9">MPI-SDFR-AT-0117</strain>
    </source>
</reference>
<feature type="transmembrane region" description="Helical" evidence="7">
    <location>
        <begin position="178"/>
        <end position="203"/>
    </location>
</feature>
<dbReference type="InterPro" id="IPR052337">
    <property type="entry name" value="SAT4-like"/>
</dbReference>
<evidence type="ECO:0000256" key="4">
    <source>
        <dbReference type="ARBA" id="ARBA00023136"/>
    </source>
</evidence>
<feature type="transmembrane region" description="Helical" evidence="7">
    <location>
        <begin position="131"/>
        <end position="158"/>
    </location>
</feature>
<comment type="caution">
    <text evidence="9">The sequence shown here is derived from an EMBL/GenBank/DDBJ whole genome shotgun (WGS) entry which is preliminary data.</text>
</comment>
<dbReference type="InterPro" id="IPR049326">
    <property type="entry name" value="Rhodopsin_dom_fungi"/>
</dbReference>
<feature type="transmembrane region" description="Helical" evidence="7">
    <location>
        <begin position="6"/>
        <end position="25"/>
    </location>
</feature>
<evidence type="ECO:0000256" key="2">
    <source>
        <dbReference type="ARBA" id="ARBA00022692"/>
    </source>
</evidence>
<dbReference type="GO" id="GO:0016020">
    <property type="term" value="C:membrane"/>
    <property type="evidence" value="ECO:0007669"/>
    <property type="project" value="UniProtKB-SubCell"/>
</dbReference>
<feature type="compositionally biased region" description="Polar residues" evidence="6">
    <location>
        <begin position="321"/>
        <end position="342"/>
    </location>
</feature>
<feature type="transmembrane region" description="Helical" evidence="7">
    <location>
        <begin position="97"/>
        <end position="119"/>
    </location>
</feature>
<evidence type="ECO:0000313" key="10">
    <source>
        <dbReference type="Proteomes" id="UP000770015"/>
    </source>
</evidence>
<dbReference type="AlphaFoldDB" id="A0A9P8V6B9"/>
<evidence type="ECO:0000256" key="6">
    <source>
        <dbReference type="SAM" id="MobiDB-lite"/>
    </source>
</evidence>
<evidence type="ECO:0000256" key="1">
    <source>
        <dbReference type="ARBA" id="ARBA00004141"/>
    </source>
</evidence>
<evidence type="ECO:0000256" key="5">
    <source>
        <dbReference type="ARBA" id="ARBA00038359"/>
    </source>
</evidence>
<comment type="similarity">
    <text evidence="5">Belongs to the SAT4 family.</text>
</comment>
<name>A0A9P8V6B9_9PEZI</name>
<dbReference type="EMBL" id="JAGSXJ010000020">
    <property type="protein sequence ID" value="KAH6679973.1"/>
    <property type="molecule type" value="Genomic_DNA"/>
</dbReference>
<evidence type="ECO:0000259" key="8">
    <source>
        <dbReference type="Pfam" id="PF20684"/>
    </source>
</evidence>
<evidence type="ECO:0000313" key="9">
    <source>
        <dbReference type="EMBL" id="KAH6679973.1"/>
    </source>
</evidence>
<keyword evidence="10" id="KW-1185">Reference proteome</keyword>
<dbReference type="PANTHER" id="PTHR33048:SF2">
    <property type="entry name" value="SRPK"/>
    <property type="match status" value="1"/>
</dbReference>
<dbReference type="Proteomes" id="UP000770015">
    <property type="component" value="Unassembled WGS sequence"/>
</dbReference>
<proteinExistence type="inferred from homology"/>
<feature type="transmembrane region" description="Helical" evidence="7">
    <location>
        <begin position="40"/>
        <end position="62"/>
    </location>
</feature>
<evidence type="ECO:0000256" key="7">
    <source>
        <dbReference type="SAM" id="Phobius"/>
    </source>
</evidence>
<feature type="region of interest" description="Disordered" evidence="6">
    <location>
        <begin position="317"/>
        <end position="342"/>
    </location>
</feature>
<protein>
    <recommendedName>
        <fullName evidence="8">Rhodopsin domain-containing protein</fullName>
    </recommendedName>
</protein>
<dbReference type="Pfam" id="PF20684">
    <property type="entry name" value="Fung_rhodopsin"/>
    <property type="match status" value="1"/>
</dbReference>
<accession>A0A9P8V6B9</accession>
<keyword evidence="4 7" id="KW-0472">Membrane</keyword>
<gene>
    <name evidence="9" type="ORF">F5X68DRAFT_244936</name>
</gene>
<feature type="domain" description="Rhodopsin" evidence="8">
    <location>
        <begin position="29"/>
        <end position="272"/>
    </location>
</feature>
<keyword evidence="2 7" id="KW-0812">Transmembrane</keyword>
<dbReference type="PANTHER" id="PTHR33048">
    <property type="entry name" value="PTH11-LIKE INTEGRAL MEMBRANE PROTEIN (AFU_ORTHOLOGUE AFUA_5G11245)"/>
    <property type="match status" value="1"/>
</dbReference>
<comment type="subcellular location">
    <subcellularLocation>
        <location evidence="1">Membrane</location>
        <topology evidence="1">Multi-pass membrane protein</topology>
    </subcellularLocation>
</comment>